<proteinExistence type="predicted"/>
<keyword evidence="1 5" id="KW-0430">Lectin</keyword>
<dbReference type="Gene3D" id="3.10.100.10">
    <property type="entry name" value="Mannose-Binding Protein A, subunit A"/>
    <property type="match status" value="1"/>
</dbReference>
<evidence type="ECO:0000313" key="6">
    <source>
        <dbReference type="Proteomes" id="UP000053119"/>
    </source>
</evidence>
<dbReference type="CDD" id="cd03590">
    <property type="entry name" value="CLECT_DC-SIGN_like"/>
    <property type="match status" value="1"/>
</dbReference>
<keyword evidence="3" id="KW-0812">Transmembrane</keyword>
<keyword evidence="3" id="KW-0472">Membrane</keyword>
<dbReference type="InterPro" id="IPR033989">
    <property type="entry name" value="CD209-like_CTLD"/>
</dbReference>
<dbReference type="PANTHER" id="PTHR46746">
    <property type="entry name" value="KILLER CELL LECTIN-LIKE RECEPTOR SUBFAMILY F MEMBER 2"/>
    <property type="match status" value="1"/>
</dbReference>
<dbReference type="InterPro" id="IPR051379">
    <property type="entry name" value="C-type_Lectin_Receptor_IMM"/>
</dbReference>
<dbReference type="SUPFAM" id="SSF56436">
    <property type="entry name" value="C-type lectin-like"/>
    <property type="match status" value="1"/>
</dbReference>
<dbReference type="EMBL" id="KK501102">
    <property type="protein sequence ID" value="KFP12726.1"/>
    <property type="molecule type" value="Genomic_DNA"/>
</dbReference>
<dbReference type="InterPro" id="IPR016186">
    <property type="entry name" value="C-type_lectin-like/link_sf"/>
</dbReference>
<protein>
    <submittedName>
        <fullName evidence="5">C-type lectin domain family 4 member A</fullName>
    </submittedName>
</protein>
<dbReference type="InterPro" id="IPR001304">
    <property type="entry name" value="C-type_lectin-like"/>
</dbReference>
<evidence type="ECO:0000313" key="5">
    <source>
        <dbReference type="EMBL" id="KFP12726.1"/>
    </source>
</evidence>
<gene>
    <name evidence="5" type="ORF">Z169_08806</name>
</gene>
<sequence>MASEITYAEVKFKNASLPAVAEVPPETKKHEHHPQKCPPWLPWLISLLLLLVCIALIIVLLALQRPWGPDASSAQSGDEPTALQQQFLEWQCISVVAQGKGRGWMCCPKGWKRFGKSCYYISDDMMGRNESAKNCTGMGSHLVVINTEAEQVFLTSQLEVSRGKNYYIGLRSQVVGQWQWVDQTPYNESAAFWREGEPSNVSVEMCVVIHTTPSIHNWNDFRCESSYRICEAAAVTV</sequence>
<evidence type="ECO:0000256" key="2">
    <source>
        <dbReference type="ARBA" id="ARBA00023157"/>
    </source>
</evidence>
<dbReference type="GO" id="GO:0030246">
    <property type="term" value="F:carbohydrate binding"/>
    <property type="evidence" value="ECO:0007669"/>
    <property type="project" value="UniProtKB-KW"/>
</dbReference>
<dbReference type="OrthoDB" id="6133475at2759"/>
<dbReference type="SMART" id="SM00034">
    <property type="entry name" value="CLECT"/>
    <property type="match status" value="1"/>
</dbReference>
<name>A0A091JLZ7_EGRGA</name>
<feature type="domain" description="C-type lectin" evidence="4">
    <location>
        <begin position="114"/>
        <end position="224"/>
    </location>
</feature>
<dbReference type="AlphaFoldDB" id="A0A091JLZ7"/>
<keyword evidence="3" id="KW-1133">Transmembrane helix</keyword>
<evidence type="ECO:0000256" key="1">
    <source>
        <dbReference type="ARBA" id="ARBA00022734"/>
    </source>
</evidence>
<dbReference type="PROSITE" id="PS50041">
    <property type="entry name" value="C_TYPE_LECTIN_2"/>
    <property type="match status" value="1"/>
</dbReference>
<keyword evidence="6" id="KW-1185">Reference proteome</keyword>
<dbReference type="PANTHER" id="PTHR46746:SF9">
    <property type="entry name" value="CD209 ANTIGEN-LIKE PROTEIN C-LIKE"/>
    <property type="match status" value="1"/>
</dbReference>
<keyword evidence="2" id="KW-1015">Disulfide bond</keyword>
<dbReference type="InterPro" id="IPR016187">
    <property type="entry name" value="CTDL_fold"/>
</dbReference>
<evidence type="ECO:0000259" key="4">
    <source>
        <dbReference type="PROSITE" id="PS50041"/>
    </source>
</evidence>
<dbReference type="STRING" id="188379.A0A091JLZ7"/>
<evidence type="ECO:0000256" key="3">
    <source>
        <dbReference type="SAM" id="Phobius"/>
    </source>
</evidence>
<dbReference type="Pfam" id="PF00059">
    <property type="entry name" value="Lectin_C"/>
    <property type="match status" value="1"/>
</dbReference>
<organism evidence="5 6">
    <name type="scientific">Egretta garzetta</name>
    <name type="common">Little egret</name>
    <dbReference type="NCBI Taxonomy" id="188379"/>
    <lineage>
        <taxon>Eukaryota</taxon>
        <taxon>Metazoa</taxon>
        <taxon>Chordata</taxon>
        <taxon>Craniata</taxon>
        <taxon>Vertebrata</taxon>
        <taxon>Euteleostomi</taxon>
        <taxon>Archelosauria</taxon>
        <taxon>Archosauria</taxon>
        <taxon>Dinosauria</taxon>
        <taxon>Saurischia</taxon>
        <taxon>Theropoda</taxon>
        <taxon>Coelurosauria</taxon>
        <taxon>Aves</taxon>
        <taxon>Neognathae</taxon>
        <taxon>Neoaves</taxon>
        <taxon>Aequornithes</taxon>
        <taxon>Pelecaniformes</taxon>
        <taxon>Ardeidae</taxon>
        <taxon>Egretta</taxon>
    </lineage>
</organism>
<reference evidence="5 6" key="1">
    <citation type="submission" date="2014-04" db="EMBL/GenBank/DDBJ databases">
        <title>Genome evolution of avian class.</title>
        <authorList>
            <person name="Zhang G."/>
            <person name="Li C."/>
        </authorList>
    </citation>
    <scope>NUCLEOTIDE SEQUENCE [LARGE SCALE GENOMIC DNA]</scope>
    <source>
        <strain evidence="5">BGI_Z169</strain>
    </source>
</reference>
<feature type="transmembrane region" description="Helical" evidence="3">
    <location>
        <begin position="40"/>
        <end position="63"/>
    </location>
</feature>
<accession>A0A091JLZ7</accession>
<dbReference type="Proteomes" id="UP000053119">
    <property type="component" value="Unassembled WGS sequence"/>
</dbReference>